<dbReference type="InterPro" id="IPR015424">
    <property type="entry name" value="PyrdxlP-dep_Trfase"/>
</dbReference>
<comment type="similarity">
    <text evidence="4">Belongs to the GcvP family. N-terminal subunit subfamily.</text>
</comment>
<comment type="caution">
    <text evidence="6">The sequence shown here is derived from an EMBL/GenBank/DDBJ whole genome shotgun (WGS) entry which is preliminary data.</text>
</comment>
<dbReference type="RefSeq" id="WP_070370945.1">
    <property type="nucleotide sequence ID" value="NZ_JBCFAW010000002.1"/>
</dbReference>
<dbReference type="AlphaFoldDB" id="A0A1F2PK21"/>
<dbReference type="PIRSF" id="PIRSF006815">
    <property type="entry name" value="GcvPA"/>
    <property type="match status" value="1"/>
</dbReference>
<evidence type="ECO:0000259" key="5">
    <source>
        <dbReference type="Pfam" id="PF02347"/>
    </source>
</evidence>
<dbReference type="SUPFAM" id="SSF53383">
    <property type="entry name" value="PLP-dependent transferases"/>
    <property type="match status" value="1"/>
</dbReference>
<dbReference type="Proteomes" id="UP000176244">
    <property type="component" value="Unassembled WGS sequence"/>
</dbReference>
<dbReference type="CDD" id="cd00613">
    <property type="entry name" value="GDC-P"/>
    <property type="match status" value="1"/>
</dbReference>
<comment type="subunit">
    <text evidence="4">The glycine cleavage system is composed of four proteins: P, T, L and H. In this organism, the P 'protein' is a heterodimer of two subunits.</text>
</comment>
<evidence type="ECO:0000256" key="4">
    <source>
        <dbReference type="HAMAP-Rule" id="MF_00712"/>
    </source>
</evidence>
<evidence type="ECO:0000313" key="7">
    <source>
        <dbReference type="Proteomes" id="UP000176244"/>
    </source>
</evidence>
<comment type="catalytic activity">
    <reaction evidence="3 4">
        <text>N(6)-[(R)-lipoyl]-L-lysyl-[glycine-cleavage complex H protein] + glycine + H(+) = N(6)-[(R)-S(8)-aminomethyldihydrolipoyl]-L-lysyl-[glycine-cleavage complex H protein] + CO2</text>
        <dbReference type="Rhea" id="RHEA:24304"/>
        <dbReference type="Rhea" id="RHEA-COMP:10494"/>
        <dbReference type="Rhea" id="RHEA-COMP:10495"/>
        <dbReference type="ChEBI" id="CHEBI:15378"/>
        <dbReference type="ChEBI" id="CHEBI:16526"/>
        <dbReference type="ChEBI" id="CHEBI:57305"/>
        <dbReference type="ChEBI" id="CHEBI:83099"/>
        <dbReference type="ChEBI" id="CHEBI:83143"/>
        <dbReference type="EC" id="1.4.4.2"/>
    </reaction>
</comment>
<evidence type="ECO:0000256" key="1">
    <source>
        <dbReference type="ARBA" id="ARBA00003788"/>
    </source>
</evidence>
<gene>
    <name evidence="6" type="primary">gcvPA_2</name>
    <name evidence="4" type="synonym">gcvPA</name>
    <name evidence="6" type="ORF">ACWI_16420</name>
</gene>
<dbReference type="InterPro" id="IPR015421">
    <property type="entry name" value="PyrdxlP-dep_Trfase_major"/>
</dbReference>
<dbReference type="GO" id="GO:0009116">
    <property type="term" value="P:nucleoside metabolic process"/>
    <property type="evidence" value="ECO:0007669"/>
    <property type="project" value="InterPro"/>
</dbReference>
<dbReference type="STRING" id="52694.ACWI_16420"/>
<name>A0A1F2PK21_9FIRM</name>
<protein>
    <recommendedName>
        <fullName evidence="4">Probable glycine dehydrogenase (decarboxylating) subunit 1</fullName>
        <ecNumber evidence="4">1.4.4.2</ecNumber>
    </recommendedName>
    <alternativeName>
        <fullName evidence="4">Glycine cleavage system P-protein subunit 1</fullName>
    </alternativeName>
    <alternativeName>
        <fullName evidence="4">Glycine decarboxylase subunit 1</fullName>
    </alternativeName>
    <alternativeName>
        <fullName evidence="4">Glycine dehydrogenase (aminomethyl-transferring) subunit 1</fullName>
    </alternativeName>
</protein>
<evidence type="ECO:0000256" key="2">
    <source>
        <dbReference type="ARBA" id="ARBA00023002"/>
    </source>
</evidence>
<dbReference type="InterPro" id="IPR023010">
    <property type="entry name" value="GcvPA"/>
</dbReference>
<sequence length="439" mass="47670">MGNYIPATENEKKEMLRAIGIDSIDTLFGQIPEEMIIKDGLKLPEGMSETQINKKMTAMAEKNQVFKSIFRGAGAYQHYIPSIVKSITAKEAFLTAYTPYQAEVSQGILQTIFEYQTMMCELTGLDDSNASVYDGATAAAEAIAMCKMRKKNKALVSATVNPGVIDTITTYCHGNGMEVVVIPEKNGETDIELMEKELDDGVACLYLQQPNYFGIIEAAEEIGQRVHAANGKLIMGVNPIAMAILKTPAECQADIAVGEGQPLGIPLGFGGPYLGFMTCKADMTRKLPGRIVGETTDLEGKQAFVLTLQAREQHIRREKASSNICSNQALCAMTAAVYLSAVGPKGLKEVANQSMSKAAYLKTRLAEIGYDTVYDKPFFNEFVTADKGKAEEIMGVLVENGILGGLPLTGEHTGQILWCCTEVNSKDEIDALIQILKEV</sequence>
<dbReference type="EC" id="1.4.4.2" evidence="4"/>
<keyword evidence="2 4" id="KW-0560">Oxidoreductase</keyword>
<dbReference type="InterPro" id="IPR049315">
    <property type="entry name" value="GDC-P_N"/>
</dbReference>
<dbReference type="InterPro" id="IPR020581">
    <property type="entry name" value="GDC_P"/>
</dbReference>
<dbReference type="Gene3D" id="3.40.640.10">
    <property type="entry name" value="Type I PLP-dependent aspartate aminotransferase-like (Major domain)"/>
    <property type="match status" value="1"/>
</dbReference>
<dbReference type="GO" id="GO:0019464">
    <property type="term" value="P:glycine decarboxylation via glycine cleavage system"/>
    <property type="evidence" value="ECO:0007669"/>
    <property type="project" value="UniProtKB-UniRule"/>
</dbReference>
<accession>A0A1F2PK21</accession>
<reference evidence="6 7" key="1">
    <citation type="submission" date="2015-09" db="EMBL/GenBank/DDBJ databases">
        <title>Genome sequence of Acetobacterium wieringae DSM 1911.</title>
        <authorList>
            <person name="Poehlein A."/>
            <person name="Bengelsdorf F.R."/>
            <person name="Schiel-Bengelsdorf B."/>
            <person name="Duerre P."/>
            <person name="Daniel R."/>
        </authorList>
    </citation>
    <scope>NUCLEOTIDE SEQUENCE [LARGE SCALE GENOMIC DNA]</scope>
    <source>
        <strain evidence="6 7">DSM 1911</strain>
    </source>
</reference>
<feature type="domain" description="Glycine cleavage system P-protein N-terminal" evidence="5">
    <location>
        <begin position="3"/>
        <end position="436"/>
    </location>
</feature>
<evidence type="ECO:0000256" key="3">
    <source>
        <dbReference type="ARBA" id="ARBA00049026"/>
    </source>
</evidence>
<dbReference type="HAMAP" id="MF_00712">
    <property type="entry name" value="GcvPA"/>
    <property type="match status" value="1"/>
</dbReference>
<dbReference type="OrthoDB" id="9771867at2"/>
<proteinExistence type="inferred from homology"/>
<dbReference type="Pfam" id="PF02347">
    <property type="entry name" value="GDC-P"/>
    <property type="match status" value="1"/>
</dbReference>
<dbReference type="PANTHER" id="PTHR42806">
    <property type="entry name" value="GLYCINE CLEAVAGE SYSTEM P-PROTEIN"/>
    <property type="match status" value="1"/>
</dbReference>
<organism evidence="6 7">
    <name type="scientific">Acetobacterium wieringae</name>
    <dbReference type="NCBI Taxonomy" id="52694"/>
    <lineage>
        <taxon>Bacteria</taxon>
        <taxon>Bacillati</taxon>
        <taxon>Bacillota</taxon>
        <taxon>Clostridia</taxon>
        <taxon>Eubacteriales</taxon>
        <taxon>Eubacteriaceae</taxon>
        <taxon>Acetobacterium</taxon>
    </lineage>
</organism>
<dbReference type="GO" id="GO:0004375">
    <property type="term" value="F:glycine dehydrogenase (decarboxylating) activity"/>
    <property type="evidence" value="ECO:0007669"/>
    <property type="project" value="UniProtKB-EC"/>
</dbReference>
<dbReference type="Gene3D" id="3.90.1150.10">
    <property type="entry name" value="Aspartate Aminotransferase, domain 1"/>
    <property type="match status" value="1"/>
</dbReference>
<dbReference type="PANTHER" id="PTHR42806:SF1">
    <property type="entry name" value="GLYCINE DEHYDROGENASE (DECARBOXYLATING)"/>
    <property type="match status" value="1"/>
</dbReference>
<dbReference type="InterPro" id="IPR015422">
    <property type="entry name" value="PyrdxlP-dep_Trfase_small"/>
</dbReference>
<dbReference type="EMBL" id="LKEU01000027">
    <property type="protein sequence ID" value="OFV71056.1"/>
    <property type="molecule type" value="Genomic_DNA"/>
</dbReference>
<comment type="function">
    <text evidence="1 4">The glycine cleavage system catalyzes the degradation of glycine. The P protein binds the alpha-amino group of glycine through its pyridoxal phosphate cofactor; CO(2) is released and the remaining methylamine moiety is then transferred to the lipoamide cofactor of the H protein.</text>
</comment>
<evidence type="ECO:0000313" key="6">
    <source>
        <dbReference type="EMBL" id="OFV71056.1"/>
    </source>
</evidence>
<dbReference type="NCBIfam" id="NF001696">
    <property type="entry name" value="PRK00451.1"/>
    <property type="match status" value="1"/>
</dbReference>